<dbReference type="PANTHER" id="PTHR43808">
    <property type="entry name" value="ACETYLORNITHINE DEACETYLASE"/>
    <property type="match status" value="1"/>
</dbReference>
<keyword evidence="8" id="KW-0482">Metalloprotease</keyword>
<dbReference type="InterPro" id="IPR036264">
    <property type="entry name" value="Bact_exopeptidase_dim_dom"/>
</dbReference>
<dbReference type="PROSITE" id="PS00758">
    <property type="entry name" value="ARGE_DAPE_CPG2_1"/>
    <property type="match status" value="1"/>
</dbReference>
<dbReference type="NCBIfam" id="TIGR01887">
    <property type="entry name" value="dipeptidaselike"/>
    <property type="match status" value="1"/>
</dbReference>
<comment type="caution">
    <text evidence="10">The sequence shown here is derived from an EMBL/GenBank/DDBJ whole genome shotgun (WGS) entry which is preliminary data.</text>
</comment>
<evidence type="ECO:0000313" key="10">
    <source>
        <dbReference type="EMBL" id="KAA8830753.1"/>
    </source>
</evidence>
<evidence type="ECO:0000256" key="6">
    <source>
        <dbReference type="ARBA" id="ARBA00022833"/>
    </source>
</evidence>
<evidence type="ECO:0000256" key="4">
    <source>
        <dbReference type="ARBA" id="ARBA00022723"/>
    </source>
</evidence>
<evidence type="ECO:0000256" key="8">
    <source>
        <dbReference type="ARBA" id="ARBA00023049"/>
    </source>
</evidence>
<dbReference type="EMBL" id="RZUI01000004">
    <property type="protein sequence ID" value="KAA8830753.1"/>
    <property type="molecule type" value="Genomic_DNA"/>
</dbReference>
<dbReference type="OrthoDB" id="7055905at2"/>
<comment type="cofactor">
    <cofactor evidence="1">
        <name>Zn(2+)</name>
        <dbReference type="ChEBI" id="CHEBI:29105"/>
    </cofactor>
</comment>
<keyword evidence="4" id="KW-0479">Metal-binding</keyword>
<dbReference type="InterPro" id="IPR010964">
    <property type="entry name" value="M20A_pepV-rel"/>
</dbReference>
<dbReference type="InterPro" id="IPR050072">
    <property type="entry name" value="Peptidase_M20A"/>
</dbReference>
<dbReference type="InterPro" id="IPR011650">
    <property type="entry name" value="Peptidase_M20_dimer"/>
</dbReference>
<dbReference type="GO" id="GO:0008270">
    <property type="term" value="F:zinc ion binding"/>
    <property type="evidence" value="ECO:0007669"/>
    <property type="project" value="InterPro"/>
</dbReference>
<evidence type="ECO:0000256" key="3">
    <source>
        <dbReference type="ARBA" id="ARBA00022670"/>
    </source>
</evidence>
<keyword evidence="3" id="KW-0645">Protease</keyword>
<organism evidence="10 11">
    <name type="scientific">Bifidobacterium tissieri</name>
    <dbReference type="NCBI Taxonomy" id="1630162"/>
    <lineage>
        <taxon>Bacteria</taxon>
        <taxon>Bacillati</taxon>
        <taxon>Actinomycetota</taxon>
        <taxon>Actinomycetes</taxon>
        <taxon>Bifidobacteriales</taxon>
        <taxon>Bifidobacteriaceae</taxon>
        <taxon>Bifidobacterium</taxon>
    </lineage>
</organism>
<dbReference type="Gene3D" id="3.40.630.10">
    <property type="entry name" value="Zn peptidases"/>
    <property type="match status" value="2"/>
</dbReference>
<feature type="domain" description="Peptidase M20 dimerisation" evidence="9">
    <location>
        <begin position="284"/>
        <end position="418"/>
    </location>
</feature>
<name>A0A5M9ZTX9_9BIFI</name>
<dbReference type="InterPro" id="IPR002933">
    <property type="entry name" value="Peptidase_M20"/>
</dbReference>
<evidence type="ECO:0000259" key="9">
    <source>
        <dbReference type="Pfam" id="PF07687"/>
    </source>
</evidence>
<dbReference type="GO" id="GO:0008777">
    <property type="term" value="F:acetylornithine deacetylase activity"/>
    <property type="evidence" value="ECO:0007669"/>
    <property type="project" value="TreeGrafter"/>
</dbReference>
<gene>
    <name evidence="10" type="ORF">EMO89_04660</name>
</gene>
<evidence type="ECO:0000256" key="5">
    <source>
        <dbReference type="ARBA" id="ARBA00022801"/>
    </source>
</evidence>
<dbReference type="EC" id="3.4.13.-" evidence="10"/>
<keyword evidence="7 10" id="KW-0224">Dipeptidase</keyword>
<dbReference type="Gene3D" id="3.30.70.360">
    <property type="match status" value="1"/>
</dbReference>
<keyword evidence="6" id="KW-0862">Zinc</keyword>
<proteinExistence type="inferred from homology"/>
<evidence type="ECO:0000256" key="7">
    <source>
        <dbReference type="ARBA" id="ARBA00022997"/>
    </source>
</evidence>
<dbReference type="PANTHER" id="PTHR43808:SF31">
    <property type="entry name" value="N-ACETYL-L-CITRULLINE DEACETYLASE"/>
    <property type="match status" value="1"/>
</dbReference>
<dbReference type="GO" id="GO:0006526">
    <property type="term" value="P:L-arginine biosynthetic process"/>
    <property type="evidence" value="ECO:0007669"/>
    <property type="project" value="TreeGrafter"/>
</dbReference>
<dbReference type="Proteomes" id="UP000412028">
    <property type="component" value="Unassembled WGS sequence"/>
</dbReference>
<evidence type="ECO:0000256" key="1">
    <source>
        <dbReference type="ARBA" id="ARBA00001947"/>
    </source>
</evidence>
<accession>A0A5M9ZTX9</accession>
<dbReference type="SUPFAM" id="SSF53187">
    <property type="entry name" value="Zn-dependent exopeptidases"/>
    <property type="match status" value="1"/>
</dbReference>
<dbReference type="InterPro" id="IPR001261">
    <property type="entry name" value="ArgE/DapE_CS"/>
</dbReference>
<sequence length="542" mass="58825">MSLSATERQLIAEASHWFDANRDRFVEELCELLRYPSVSDESDPSPKPDEPYGHEVRRVLDHMLDKARHDGFPTHDYDGHVIEVAYPQTASDEQTTDDEQTINDIAFISHLDVVPAGPGWTHDPFEPRIENDGDIIIARGALDDKGVALITYWLLRFFAEQGQRFHHRVRMLFGGSEEPALNDIKWFVRNVGAPYQSIVTDGPFPVNHIQKGLLDIDIAIPVGEQLADWHSGSSTNTIPAVASVELHGINIDDAKRALATAEDDDNGDDEDASRRIHVRETPSGVTVEAHGISGHASKPDGTINAIALLASRLDDAGLLSGRDATAAASIARWAADPYGAALGIDHDNEESGPTTVNVGIIMPGREFDPQAVANNEIASTPHTDTADGTVIVMHLDIRYAVGQTKDEILDAISSRVSTIGGRLVAVVNDDPYYVSADDPRVRLLTDTYNDVTGTIERAKPVAMGGGTHARFVPRALNFGPEFHADSVPAAEGLVFEPPACIAPGTGAAHGVDEWVSIRNLRAAFLMYVLGLVRLDQYLDGKA</sequence>
<dbReference type="Pfam" id="PF07687">
    <property type="entry name" value="M20_dimer"/>
    <property type="match status" value="1"/>
</dbReference>
<dbReference type="GO" id="GO:0006508">
    <property type="term" value="P:proteolysis"/>
    <property type="evidence" value="ECO:0007669"/>
    <property type="project" value="UniProtKB-KW"/>
</dbReference>
<dbReference type="RefSeq" id="WP_150381108.1">
    <property type="nucleotide sequence ID" value="NZ_RZUI01000004.1"/>
</dbReference>
<evidence type="ECO:0000313" key="11">
    <source>
        <dbReference type="Proteomes" id="UP000412028"/>
    </source>
</evidence>
<dbReference type="GO" id="GO:0008237">
    <property type="term" value="F:metallopeptidase activity"/>
    <property type="evidence" value="ECO:0007669"/>
    <property type="project" value="UniProtKB-KW"/>
</dbReference>
<keyword evidence="5 10" id="KW-0378">Hydrolase</keyword>
<evidence type="ECO:0000256" key="2">
    <source>
        <dbReference type="ARBA" id="ARBA00006247"/>
    </source>
</evidence>
<dbReference type="SUPFAM" id="SSF55031">
    <property type="entry name" value="Bacterial exopeptidase dimerisation domain"/>
    <property type="match status" value="1"/>
</dbReference>
<dbReference type="GO" id="GO:0016805">
    <property type="term" value="F:dipeptidase activity"/>
    <property type="evidence" value="ECO:0007669"/>
    <property type="project" value="UniProtKB-KW"/>
</dbReference>
<dbReference type="AlphaFoldDB" id="A0A5M9ZTX9"/>
<reference evidence="10 11" key="1">
    <citation type="journal article" date="2019" name="Syst. Appl. Microbiol.">
        <title>Characterization of Bifidobacterium species in feaces of the Egyptian fruit bat: Description of B. vespertilionis sp. nov. and B. rousetti sp. nov.</title>
        <authorList>
            <person name="Modesto M."/>
            <person name="Satti M."/>
            <person name="Watanabe K."/>
            <person name="Puglisi E."/>
            <person name="Morelli L."/>
            <person name="Huang C.-H."/>
            <person name="Liou J.-S."/>
            <person name="Miyashita M."/>
            <person name="Tamura T."/>
            <person name="Saito S."/>
            <person name="Mori K."/>
            <person name="Huang L."/>
            <person name="Sciavilla P."/>
            <person name="Sandri C."/>
            <person name="Spiezio C."/>
            <person name="Vitali F."/>
            <person name="Cavalieri D."/>
            <person name="Perpetuini G."/>
            <person name="Tofalo R."/>
            <person name="Bonetti A."/>
            <person name="Arita M."/>
            <person name="Mattarelli P."/>
        </authorList>
    </citation>
    <scope>NUCLEOTIDE SEQUENCE [LARGE SCALE GENOMIC DNA]</scope>
    <source>
        <strain evidence="10 11">RST7</strain>
    </source>
</reference>
<dbReference type="Pfam" id="PF01546">
    <property type="entry name" value="Peptidase_M20"/>
    <property type="match status" value="1"/>
</dbReference>
<comment type="similarity">
    <text evidence="2">Belongs to the peptidase M20A family.</text>
</comment>
<protein>
    <submittedName>
        <fullName evidence="10">Sapep family Mn(2+)-dependent dipeptidase</fullName>
        <ecNumber evidence="10">3.4.13.-</ecNumber>
    </submittedName>
</protein>